<sequence>MRGHIQPKFESNTYQLPTFDGIDKLVPDSE</sequence>
<proteinExistence type="predicted"/>
<name>A0A8S5TZ63_9CAUD</name>
<reference evidence="1" key="1">
    <citation type="journal article" date="2021" name="Proc. Natl. Acad. Sci. U.S.A.">
        <title>A Catalog of Tens of Thousands of Viruses from Human Metagenomes Reveals Hidden Associations with Chronic Diseases.</title>
        <authorList>
            <person name="Tisza M.J."/>
            <person name="Buck C.B."/>
        </authorList>
    </citation>
    <scope>NUCLEOTIDE SEQUENCE</scope>
    <source>
        <strain evidence="1">CtnPP24</strain>
    </source>
</reference>
<evidence type="ECO:0000313" key="1">
    <source>
        <dbReference type="EMBL" id="DAF87474.1"/>
    </source>
</evidence>
<dbReference type="EMBL" id="BK015962">
    <property type="protein sequence ID" value="DAF87474.1"/>
    <property type="molecule type" value="Genomic_DNA"/>
</dbReference>
<accession>A0A8S5TZ63</accession>
<protein>
    <submittedName>
        <fullName evidence="1">TarM</fullName>
    </submittedName>
</protein>
<organism evidence="1">
    <name type="scientific">Siphoviridae sp. ctnPP24</name>
    <dbReference type="NCBI Taxonomy" id="2825662"/>
    <lineage>
        <taxon>Viruses</taxon>
        <taxon>Duplodnaviria</taxon>
        <taxon>Heunggongvirae</taxon>
        <taxon>Uroviricota</taxon>
        <taxon>Caudoviricetes</taxon>
    </lineage>
</organism>